<proteinExistence type="predicted"/>
<gene>
    <name evidence="2" type="ORF">SFRICE_028239</name>
</gene>
<accession>A0A2H1WJT3</accession>
<organism evidence="2">
    <name type="scientific">Spodoptera frugiperda</name>
    <name type="common">Fall armyworm</name>
    <dbReference type="NCBI Taxonomy" id="7108"/>
    <lineage>
        <taxon>Eukaryota</taxon>
        <taxon>Metazoa</taxon>
        <taxon>Ecdysozoa</taxon>
        <taxon>Arthropoda</taxon>
        <taxon>Hexapoda</taxon>
        <taxon>Insecta</taxon>
        <taxon>Pterygota</taxon>
        <taxon>Neoptera</taxon>
        <taxon>Endopterygota</taxon>
        <taxon>Lepidoptera</taxon>
        <taxon>Glossata</taxon>
        <taxon>Ditrysia</taxon>
        <taxon>Noctuoidea</taxon>
        <taxon>Noctuidae</taxon>
        <taxon>Amphipyrinae</taxon>
        <taxon>Spodoptera</taxon>
    </lineage>
</organism>
<reference evidence="2" key="1">
    <citation type="submission" date="2016-07" db="EMBL/GenBank/DDBJ databases">
        <authorList>
            <person name="Bretaudeau A."/>
        </authorList>
    </citation>
    <scope>NUCLEOTIDE SEQUENCE</scope>
    <source>
        <strain evidence="2">Rice</strain>
        <tissue evidence="2">Whole body</tissue>
    </source>
</reference>
<feature type="region of interest" description="Disordered" evidence="1">
    <location>
        <begin position="1"/>
        <end position="25"/>
    </location>
</feature>
<evidence type="ECO:0000256" key="1">
    <source>
        <dbReference type="SAM" id="MobiDB-lite"/>
    </source>
</evidence>
<evidence type="ECO:0000313" key="2">
    <source>
        <dbReference type="EMBL" id="SOQ53298.1"/>
    </source>
</evidence>
<sequence length="288" mass="31852">MGDVWESHASARMGRLDRSDTTASQKTDAIITTRQLTNKSDSHVVFLRGGNYPITSPASDKARWNVRLLENHAITSQALGEASVSVRLLLTNNHPVPTPAFHRASALLGPVHRATRPALWLLVFFLHENEQTYHLIVSNRRRQWTLETPEALQMRCRLLGFKDSGIGDWENWEGKNWASGEYHPITSLGSGEARGSVRLLLTKNHPVPTPACRVRAPVSLLDTAAPGIFSCFVGAFTIIQFHMHKTLRPETIICGSHKELPRERIELATRCTAASCPATAPTVQSAAD</sequence>
<dbReference type="AlphaFoldDB" id="A0A2H1WJT3"/>
<protein>
    <submittedName>
        <fullName evidence="2">SFRICE_028239</fullName>
    </submittedName>
</protein>
<dbReference type="EMBL" id="ODYU01009111">
    <property type="protein sequence ID" value="SOQ53298.1"/>
    <property type="molecule type" value="Genomic_DNA"/>
</dbReference>
<name>A0A2H1WJT3_SPOFR</name>